<keyword evidence="1" id="KW-0472">Membrane</keyword>
<name>A0A916YVT0_9BACT</name>
<protein>
    <submittedName>
        <fullName evidence="2">Uncharacterized protein</fullName>
    </submittedName>
</protein>
<dbReference type="AlphaFoldDB" id="A0A916YVT0"/>
<feature type="transmembrane region" description="Helical" evidence="1">
    <location>
        <begin position="59"/>
        <end position="78"/>
    </location>
</feature>
<proteinExistence type="predicted"/>
<evidence type="ECO:0000313" key="3">
    <source>
        <dbReference type="Proteomes" id="UP000609064"/>
    </source>
</evidence>
<feature type="transmembrane region" description="Helical" evidence="1">
    <location>
        <begin position="148"/>
        <end position="166"/>
    </location>
</feature>
<feature type="transmembrane region" description="Helical" evidence="1">
    <location>
        <begin position="119"/>
        <end position="136"/>
    </location>
</feature>
<organism evidence="2 3">
    <name type="scientific">Emticicia aquatilis</name>
    <dbReference type="NCBI Taxonomy" id="1537369"/>
    <lineage>
        <taxon>Bacteria</taxon>
        <taxon>Pseudomonadati</taxon>
        <taxon>Bacteroidota</taxon>
        <taxon>Cytophagia</taxon>
        <taxon>Cytophagales</taxon>
        <taxon>Leadbetterellaceae</taxon>
        <taxon>Emticicia</taxon>
    </lineage>
</organism>
<feature type="transmembrane region" description="Helical" evidence="1">
    <location>
        <begin position="203"/>
        <end position="225"/>
    </location>
</feature>
<comment type="caution">
    <text evidence="2">The sequence shown here is derived from an EMBL/GenBank/DDBJ whole genome shotgun (WGS) entry which is preliminary data.</text>
</comment>
<gene>
    <name evidence="2" type="ORF">GCM10011514_29210</name>
</gene>
<reference evidence="2" key="1">
    <citation type="journal article" date="2014" name="Int. J. Syst. Evol. Microbiol.">
        <title>Complete genome sequence of Corynebacterium casei LMG S-19264T (=DSM 44701T), isolated from a smear-ripened cheese.</title>
        <authorList>
            <consortium name="US DOE Joint Genome Institute (JGI-PGF)"/>
            <person name="Walter F."/>
            <person name="Albersmeier A."/>
            <person name="Kalinowski J."/>
            <person name="Ruckert C."/>
        </authorList>
    </citation>
    <scope>NUCLEOTIDE SEQUENCE</scope>
    <source>
        <strain evidence="2">CGMCC 1.15958</strain>
    </source>
</reference>
<accession>A0A916YVT0</accession>
<evidence type="ECO:0000313" key="2">
    <source>
        <dbReference type="EMBL" id="GGD63339.1"/>
    </source>
</evidence>
<reference evidence="2" key="2">
    <citation type="submission" date="2020-09" db="EMBL/GenBank/DDBJ databases">
        <authorList>
            <person name="Sun Q."/>
            <person name="Zhou Y."/>
        </authorList>
    </citation>
    <scope>NUCLEOTIDE SEQUENCE</scope>
    <source>
        <strain evidence="2">CGMCC 1.15958</strain>
    </source>
</reference>
<keyword evidence="1" id="KW-1133">Transmembrane helix</keyword>
<evidence type="ECO:0000256" key="1">
    <source>
        <dbReference type="SAM" id="Phobius"/>
    </source>
</evidence>
<sequence>MFFTLVLLVNIYFFAKIEPNELKNQMDRLLALFLFQFDYFFLFVYIFSKLLKNFKKPLVLLAICYGGLFCIGLSSFIIVDEKEFDVVYSYVQPTLRLLLAGVFFEMGIKKLALSDTRNILLATFGLTGGLYFLYLLNLHPRTPMLSFNLYWVGIMAFLFAGIQLRVHQNNVRVLFLVGLFFTVTADLYYILPPEERVYELTYIFIRVINTIGEFLIVNHVLRFYAFKSRENL</sequence>
<feature type="transmembrane region" description="Helical" evidence="1">
    <location>
        <begin position="90"/>
        <end position="107"/>
    </location>
</feature>
<dbReference type="Proteomes" id="UP000609064">
    <property type="component" value="Unassembled WGS sequence"/>
</dbReference>
<feature type="transmembrane region" description="Helical" evidence="1">
    <location>
        <begin position="29"/>
        <end position="47"/>
    </location>
</feature>
<feature type="transmembrane region" description="Helical" evidence="1">
    <location>
        <begin position="173"/>
        <end position="191"/>
    </location>
</feature>
<keyword evidence="1" id="KW-0812">Transmembrane</keyword>
<keyword evidence="3" id="KW-1185">Reference proteome</keyword>
<dbReference type="EMBL" id="BMKK01000005">
    <property type="protein sequence ID" value="GGD63339.1"/>
    <property type="molecule type" value="Genomic_DNA"/>
</dbReference>